<dbReference type="OrthoDB" id="783774at2759"/>
<feature type="transmembrane region" description="Helical" evidence="1">
    <location>
        <begin position="40"/>
        <end position="63"/>
    </location>
</feature>
<keyword evidence="3" id="KW-1185">Reference proteome</keyword>
<keyword evidence="1" id="KW-1133">Transmembrane helix</keyword>
<keyword evidence="1" id="KW-0812">Transmembrane</keyword>
<dbReference type="Proteomes" id="UP000516437">
    <property type="component" value="Chromosome 6"/>
</dbReference>
<dbReference type="PANTHER" id="PTHR31133:SF2">
    <property type="entry name" value="EXPRESSED PROTEIN"/>
    <property type="match status" value="1"/>
</dbReference>
<evidence type="ECO:0000256" key="1">
    <source>
        <dbReference type="SAM" id="Phobius"/>
    </source>
</evidence>
<sequence length="224" mass="24362">MEIPAGWSAKLWSFISFLPFFLLLFSLGILKAALVGPAVVGIILIGNSAVIVGLWPAHFVWTYYCAAKTKRLGPALKIVVLVSLPVPLVLWPLFGEAGSLLGGIGYGFFAPLLATFEAVGENVAAKFYHCFIDGKKLFVASVNLCPISLKAQREPPFVCINLASAFTISEFQLECEYWSCLIFGLILTSPDECSQFLISLINLNIIGYVYSTYLKVITDPVGLA</sequence>
<dbReference type="AlphaFoldDB" id="A0A6A1V7B6"/>
<dbReference type="GO" id="GO:0010228">
    <property type="term" value="P:vegetative to reproductive phase transition of meristem"/>
    <property type="evidence" value="ECO:0007669"/>
    <property type="project" value="TreeGrafter"/>
</dbReference>
<proteinExistence type="predicted"/>
<dbReference type="PANTHER" id="PTHR31133">
    <property type="entry name" value="MEMBRANE PROTEIN"/>
    <property type="match status" value="1"/>
</dbReference>
<organism evidence="2 3">
    <name type="scientific">Morella rubra</name>
    <name type="common">Chinese bayberry</name>
    <dbReference type="NCBI Taxonomy" id="262757"/>
    <lineage>
        <taxon>Eukaryota</taxon>
        <taxon>Viridiplantae</taxon>
        <taxon>Streptophyta</taxon>
        <taxon>Embryophyta</taxon>
        <taxon>Tracheophyta</taxon>
        <taxon>Spermatophyta</taxon>
        <taxon>Magnoliopsida</taxon>
        <taxon>eudicotyledons</taxon>
        <taxon>Gunneridae</taxon>
        <taxon>Pentapetalae</taxon>
        <taxon>rosids</taxon>
        <taxon>fabids</taxon>
        <taxon>Fagales</taxon>
        <taxon>Myricaceae</taxon>
        <taxon>Morella</taxon>
    </lineage>
</organism>
<reference evidence="2 3" key="1">
    <citation type="journal article" date="2019" name="Plant Biotechnol. J.">
        <title>The red bayberry genome and genetic basis of sex determination.</title>
        <authorList>
            <person name="Jia H.M."/>
            <person name="Jia H.J."/>
            <person name="Cai Q.L."/>
            <person name="Wang Y."/>
            <person name="Zhao H.B."/>
            <person name="Yang W.F."/>
            <person name="Wang G.Y."/>
            <person name="Li Y.H."/>
            <person name="Zhan D.L."/>
            <person name="Shen Y.T."/>
            <person name="Niu Q.F."/>
            <person name="Chang L."/>
            <person name="Qiu J."/>
            <person name="Zhao L."/>
            <person name="Xie H.B."/>
            <person name="Fu W.Y."/>
            <person name="Jin J."/>
            <person name="Li X.W."/>
            <person name="Jiao Y."/>
            <person name="Zhou C.C."/>
            <person name="Tu T."/>
            <person name="Chai C.Y."/>
            <person name="Gao J.L."/>
            <person name="Fan L.J."/>
            <person name="van de Weg E."/>
            <person name="Wang J.Y."/>
            <person name="Gao Z.S."/>
        </authorList>
    </citation>
    <scope>NUCLEOTIDE SEQUENCE [LARGE SCALE GENOMIC DNA]</scope>
    <source>
        <tissue evidence="2">Leaves</tissue>
    </source>
</reference>
<feature type="transmembrane region" description="Helical" evidence="1">
    <location>
        <begin position="12"/>
        <end position="34"/>
    </location>
</feature>
<evidence type="ECO:0000313" key="3">
    <source>
        <dbReference type="Proteomes" id="UP000516437"/>
    </source>
</evidence>
<name>A0A6A1V7B6_9ROSI</name>
<gene>
    <name evidence="2" type="ORF">CJ030_MR6G005858</name>
</gene>
<dbReference type="InterPro" id="IPR040229">
    <property type="entry name" value="At3g27390-like"/>
</dbReference>
<feature type="transmembrane region" description="Helical" evidence="1">
    <location>
        <begin position="100"/>
        <end position="119"/>
    </location>
</feature>
<evidence type="ECO:0000313" key="2">
    <source>
        <dbReference type="EMBL" id="KAB1208749.1"/>
    </source>
</evidence>
<accession>A0A6A1V7B6</accession>
<keyword evidence="1" id="KW-0472">Membrane</keyword>
<dbReference type="EMBL" id="RXIC02000024">
    <property type="protein sequence ID" value="KAB1208749.1"/>
    <property type="molecule type" value="Genomic_DNA"/>
</dbReference>
<feature type="transmembrane region" description="Helical" evidence="1">
    <location>
        <begin position="75"/>
        <end position="94"/>
    </location>
</feature>
<protein>
    <submittedName>
        <fullName evidence="2">Uncharacterized protein</fullName>
    </submittedName>
</protein>
<comment type="caution">
    <text evidence="2">The sequence shown here is derived from an EMBL/GenBank/DDBJ whole genome shotgun (WGS) entry which is preliminary data.</text>
</comment>